<feature type="transmembrane region" description="Helical" evidence="7">
    <location>
        <begin position="75"/>
        <end position="100"/>
    </location>
</feature>
<dbReference type="STRING" id="1505087.AYJ54_30955"/>
<evidence type="ECO:0000313" key="10">
    <source>
        <dbReference type="Proteomes" id="UP000076959"/>
    </source>
</evidence>
<dbReference type="PROSITE" id="PS50850">
    <property type="entry name" value="MFS"/>
    <property type="match status" value="1"/>
</dbReference>
<keyword evidence="4 7" id="KW-0812">Transmembrane</keyword>
<dbReference type="PROSITE" id="PS00217">
    <property type="entry name" value="SUGAR_TRANSPORT_2"/>
    <property type="match status" value="1"/>
</dbReference>
<feature type="transmembrane region" description="Helical" evidence="7">
    <location>
        <begin position="326"/>
        <end position="345"/>
    </location>
</feature>
<feature type="transmembrane region" description="Helical" evidence="7">
    <location>
        <begin position="375"/>
        <end position="394"/>
    </location>
</feature>
<keyword evidence="10" id="KW-1185">Reference proteome</keyword>
<feature type="transmembrane region" description="Helical" evidence="7">
    <location>
        <begin position="440"/>
        <end position="460"/>
    </location>
</feature>
<keyword evidence="3" id="KW-0813">Transport</keyword>
<dbReference type="PROSITE" id="PS00216">
    <property type="entry name" value="SUGAR_TRANSPORT_1"/>
    <property type="match status" value="1"/>
</dbReference>
<feature type="transmembrane region" description="Helical" evidence="7">
    <location>
        <begin position="170"/>
        <end position="193"/>
    </location>
</feature>
<evidence type="ECO:0000313" key="9">
    <source>
        <dbReference type="EMBL" id="OAF00784.1"/>
    </source>
</evidence>
<feature type="transmembrane region" description="Helical" evidence="7">
    <location>
        <begin position="137"/>
        <end position="158"/>
    </location>
</feature>
<evidence type="ECO:0000259" key="8">
    <source>
        <dbReference type="PROSITE" id="PS50850"/>
    </source>
</evidence>
<protein>
    <submittedName>
        <fullName evidence="9">MFS transporter</fullName>
    </submittedName>
</protein>
<keyword evidence="5 7" id="KW-1133">Transmembrane helix</keyword>
<gene>
    <name evidence="9" type="ORF">AYJ54_30955</name>
</gene>
<dbReference type="RefSeq" id="WP_063707993.1">
    <property type="nucleotide sequence ID" value="NZ_LUUB01000108.1"/>
</dbReference>
<dbReference type="InterPro" id="IPR036259">
    <property type="entry name" value="MFS_trans_sf"/>
</dbReference>
<organism evidence="9 10">
    <name type="scientific">Bradyrhizobium centrolobii</name>
    <dbReference type="NCBI Taxonomy" id="1505087"/>
    <lineage>
        <taxon>Bacteria</taxon>
        <taxon>Pseudomonadati</taxon>
        <taxon>Pseudomonadota</taxon>
        <taxon>Alphaproteobacteria</taxon>
        <taxon>Hyphomicrobiales</taxon>
        <taxon>Nitrobacteraceae</taxon>
        <taxon>Bradyrhizobium</taxon>
    </lineage>
</organism>
<evidence type="ECO:0000256" key="7">
    <source>
        <dbReference type="SAM" id="Phobius"/>
    </source>
</evidence>
<dbReference type="AlphaFoldDB" id="A0A176YC37"/>
<evidence type="ECO:0000256" key="5">
    <source>
        <dbReference type="ARBA" id="ARBA00022989"/>
    </source>
</evidence>
<comment type="caution">
    <text evidence="9">The sequence shown here is derived from an EMBL/GenBank/DDBJ whole genome shotgun (WGS) entry which is preliminary data.</text>
</comment>
<dbReference type="SUPFAM" id="SSF103473">
    <property type="entry name" value="MFS general substrate transporter"/>
    <property type="match status" value="1"/>
</dbReference>
<dbReference type="Gene3D" id="1.20.1250.20">
    <property type="entry name" value="MFS general substrate transporter like domains"/>
    <property type="match status" value="1"/>
</dbReference>
<feature type="transmembrane region" description="Helical" evidence="7">
    <location>
        <begin position="34"/>
        <end position="55"/>
    </location>
</feature>
<evidence type="ECO:0000256" key="3">
    <source>
        <dbReference type="ARBA" id="ARBA00022448"/>
    </source>
</evidence>
<sequence>MSVVGIDSGFELDAAAAAPDEVSQRLEAMPASAYVWRLVILLSLGGCFEIYDLFLTGYIAPGLSRSGLLTTTTQAFFGFSGIGAFVASTFAGLFVGTFFLGFLADRFGRRAIFTYALLGYTAASVIMACQTSSGGLLFWRFLAGVGIGVEVITIDAYITELVPSWMRGRAFAVNQAIMFIAVPIVAFLAWWLVPLTPFGIDGWRWVVLIGAAASMIIWVLRLFLPESPLWLARHGRTEEAFRILARLEAAAGSGPPSRPGVNSTRPATRPVASVGFADLFRPPYRSLVALFMVFNLCQAFGFYGFANWVPTLLVEKGITVTKSLQYAFIIAFAYPIAPLLAASFADRFERRWIIAGACVAIIVFGMAFAQLTAPALLIICGVLLTACNTTMSYAYHAYQTEVFPTQIRARASGLVYSMSRLSATFSGFIVAYTLKEGGVTGVFGLITTAMLVVVIAMALFGPNVRGKPLDAA</sequence>
<dbReference type="Pfam" id="PF00083">
    <property type="entry name" value="Sugar_tr"/>
    <property type="match status" value="1"/>
</dbReference>
<accession>A0A176YC37</accession>
<dbReference type="PANTHER" id="PTHR23511">
    <property type="entry name" value="SYNAPTIC VESICLE GLYCOPROTEIN 2"/>
    <property type="match status" value="1"/>
</dbReference>
<dbReference type="InterPro" id="IPR005829">
    <property type="entry name" value="Sugar_transporter_CS"/>
</dbReference>
<proteinExistence type="inferred from homology"/>
<evidence type="ECO:0000256" key="1">
    <source>
        <dbReference type="ARBA" id="ARBA00004141"/>
    </source>
</evidence>
<comment type="subcellular location">
    <subcellularLocation>
        <location evidence="1">Membrane</location>
        <topology evidence="1">Multi-pass membrane protein</topology>
    </subcellularLocation>
</comment>
<dbReference type="InterPro" id="IPR005828">
    <property type="entry name" value="MFS_sugar_transport-like"/>
</dbReference>
<reference evidence="9 10" key="1">
    <citation type="submission" date="2016-03" db="EMBL/GenBank/DDBJ databases">
        <title>Draft Genome Sequence of the Strain BR 10245 (Bradyrhizobium sp.) isolated from nodules of Centrolobium paraense.</title>
        <authorList>
            <person name="Simoes-Araujo J.L.Sr."/>
            <person name="Barauna A.C."/>
            <person name="Silva K."/>
            <person name="Zilli J.E."/>
        </authorList>
    </citation>
    <scope>NUCLEOTIDE SEQUENCE [LARGE SCALE GENOMIC DNA]</scope>
    <source>
        <strain evidence="9 10">BR 10245</strain>
    </source>
</reference>
<dbReference type="GO" id="GO:0016020">
    <property type="term" value="C:membrane"/>
    <property type="evidence" value="ECO:0007669"/>
    <property type="project" value="UniProtKB-SubCell"/>
</dbReference>
<feature type="transmembrane region" description="Helical" evidence="7">
    <location>
        <begin position="414"/>
        <end position="434"/>
    </location>
</feature>
<evidence type="ECO:0000256" key="6">
    <source>
        <dbReference type="ARBA" id="ARBA00023136"/>
    </source>
</evidence>
<dbReference type="InterPro" id="IPR020846">
    <property type="entry name" value="MFS_dom"/>
</dbReference>
<feature type="domain" description="Major facilitator superfamily (MFS) profile" evidence="8">
    <location>
        <begin position="38"/>
        <end position="465"/>
    </location>
</feature>
<feature type="transmembrane region" description="Helical" evidence="7">
    <location>
        <begin position="112"/>
        <end position="131"/>
    </location>
</feature>
<dbReference type="CDD" id="cd17316">
    <property type="entry name" value="MFS_SV2_like"/>
    <property type="match status" value="1"/>
</dbReference>
<feature type="transmembrane region" description="Helical" evidence="7">
    <location>
        <begin position="352"/>
        <end position="369"/>
    </location>
</feature>
<feature type="transmembrane region" description="Helical" evidence="7">
    <location>
        <begin position="205"/>
        <end position="224"/>
    </location>
</feature>
<comment type="similarity">
    <text evidence="2">Belongs to the major facilitator superfamily. Sugar transporter (TC 2.A.1.1) family.</text>
</comment>
<dbReference type="Proteomes" id="UP000076959">
    <property type="component" value="Unassembled WGS sequence"/>
</dbReference>
<evidence type="ECO:0000256" key="4">
    <source>
        <dbReference type="ARBA" id="ARBA00022692"/>
    </source>
</evidence>
<name>A0A176YC37_9BRAD</name>
<dbReference type="GO" id="GO:0022857">
    <property type="term" value="F:transmembrane transporter activity"/>
    <property type="evidence" value="ECO:0007669"/>
    <property type="project" value="InterPro"/>
</dbReference>
<feature type="transmembrane region" description="Helical" evidence="7">
    <location>
        <begin position="287"/>
        <end position="306"/>
    </location>
</feature>
<dbReference type="OrthoDB" id="9784658at2"/>
<dbReference type="EMBL" id="LUUB01000108">
    <property type="protein sequence ID" value="OAF00784.1"/>
    <property type="molecule type" value="Genomic_DNA"/>
</dbReference>
<keyword evidence="6 7" id="KW-0472">Membrane</keyword>
<evidence type="ECO:0000256" key="2">
    <source>
        <dbReference type="ARBA" id="ARBA00010992"/>
    </source>
</evidence>
<dbReference type="PANTHER" id="PTHR23511:SF34">
    <property type="entry name" value="SYNAPTIC VESICLE GLYCOPROTEIN 2"/>
    <property type="match status" value="1"/>
</dbReference>